<dbReference type="Proteomes" id="UP000177870">
    <property type="component" value="Chromosome"/>
</dbReference>
<evidence type="ECO:0000313" key="1">
    <source>
        <dbReference type="EMBL" id="AOX00708.1"/>
    </source>
</evidence>
<evidence type="ECO:0000313" key="2">
    <source>
        <dbReference type="Proteomes" id="UP000177870"/>
    </source>
</evidence>
<sequence>MAELASITEEAKSFVGMIKGLRAVTCKRSRQGQRSSLHWPNGETAKNWSGWHYPNGQRVKGWSGWYYPNGETATSGSDWNYPNGNRATLFSQWYTPEGRGTSVDSLLTQGCSIVSTTECDRILTEINRFDQNPSDENPRNDLLRHLGIIKLSWLSYQQTNQSK</sequence>
<name>A0A1D8TSU7_9CYAN</name>
<dbReference type="KEGG" id="mpro:BJP34_15775"/>
<dbReference type="EMBL" id="CP017599">
    <property type="protein sequence ID" value="AOX00708.1"/>
    <property type="molecule type" value="Genomic_DNA"/>
</dbReference>
<proteinExistence type="predicted"/>
<gene>
    <name evidence="1" type="ORF">BJP34_15775</name>
</gene>
<protein>
    <submittedName>
        <fullName evidence="1">Uncharacterized protein</fullName>
    </submittedName>
</protein>
<reference evidence="2" key="1">
    <citation type="submission" date="2016-10" db="EMBL/GenBank/DDBJ databases">
        <title>Comparative genomics uncovers the prolific and rare metabolic potential of the cyanobacterial genus Moorea.</title>
        <authorList>
            <person name="Leao T."/>
            <person name="Castelao G."/>
            <person name="Korobeynikov A."/>
            <person name="Monroe E.A."/>
            <person name="Podell S."/>
            <person name="Glukhov E."/>
            <person name="Allen E."/>
            <person name="Gerwick W.H."/>
            <person name="Gerwick L."/>
        </authorList>
    </citation>
    <scope>NUCLEOTIDE SEQUENCE [LARGE SCALE GENOMIC DNA]</scope>
    <source>
        <strain evidence="2">PAL-8-15-08-1</strain>
    </source>
</reference>
<dbReference type="AlphaFoldDB" id="A0A1D8TSU7"/>
<organism evidence="1 2">
    <name type="scientific">Moorena producens PAL-8-15-08-1</name>
    <dbReference type="NCBI Taxonomy" id="1458985"/>
    <lineage>
        <taxon>Bacteria</taxon>
        <taxon>Bacillati</taxon>
        <taxon>Cyanobacteriota</taxon>
        <taxon>Cyanophyceae</taxon>
        <taxon>Coleofasciculales</taxon>
        <taxon>Coleofasciculaceae</taxon>
        <taxon>Moorena</taxon>
    </lineage>
</organism>
<accession>A0A1D8TSU7</accession>